<evidence type="ECO:0000313" key="2">
    <source>
        <dbReference type="Proteomes" id="UP000226092"/>
    </source>
</evidence>
<reference evidence="1 2" key="1">
    <citation type="submission" date="2017-07" db="EMBL/GenBank/DDBJ databases">
        <title>In vitro design and evaluation of phage cocktails against multidrug-resistant Aeromonas salmonicida.</title>
        <authorList>
            <person name="Chen L."/>
            <person name="Yuan S."/>
            <person name="Ma Y."/>
        </authorList>
    </citation>
    <scope>NUCLEOTIDE SEQUENCE [LARGE SCALE GENOMIC DNA]</scope>
</reference>
<protein>
    <submittedName>
        <fullName evidence="1">Uncharacterized protein</fullName>
    </submittedName>
</protein>
<proteinExistence type="predicted"/>
<organism evidence="1 2">
    <name type="scientific">Aeromonas phage AS-zj</name>
    <dbReference type="NCBI Taxonomy" id="2024208"/>
    <lineage>
        <taxon>Viruses</taxon>
        <taxon>Duplodnaviria</taxon>
        <taxon>Heunggongvirae</taxon>
        <taxon>Uroviricota</taxon>
        <taxon>Caudoviricetes</taxon>
        <taxon>Pantevenvirales</taxon>
        <taxon>Straboviridae</taxon>
        <taxon>Emmerichvirinae</taxon>
        <taxon>Ceceduovirus</taxon>
        <taxon>Ceceduovirus aszj</taxon>
    </lineage>
</organism>
<name>A0A223LFM2_9CAUD</name>
<dbReference type="KEGG" id="vg:55604617"/>
<dbReference type="RefSeq" id="YP_009834550.1">
    <property type="nucleotide sequence ID" value="NC_048673.1"/>
</dbReference>
<keyword evidence="2" id="KW-1185">Reference proteome</keyword>
<dbReference type="Proteomes" id="UP000226092">
    <property type="component" value="Segment"/>
</dbReference>
<accession>A0A223LFM2</accession>
<sequence>MKVIDYIKMYPNAYACACVERSHTTPNYVNYLNHCALATFINAGSWDKVEDLINSSDYYKPLEGVVLVAADYMDDDNDDRWKAYDAYQSGEIV</sequence>
<dbReference type="GeneID" id="55604617"/>
<evidence type="ECO:0000313" key="1">
    <source>
        <dbReference type="EMBL" id="ASU00302.1"/>
    </source>
</evidence>
<dbReference type="EMBL" id="MF448340">
    <property type="protein sequence ID" value="ASU00302.1"/>
    <property type="molecule type" value="Genomic_DNA"/>
</dbReference>